<protein>
    <recommendedName>
        <fullName evidence="3">Type IV secretion protein Rhs</fullName>
    </recommendedName>
</protein>
<name>A0ABY1LN87_9MICO</name>
<dbReference type="Proteomes" id="UP000190827">
    <property type="component" value="Unassembled WGS sequence"/>
</dbReference>
<reference evidence="1 2" key="1">
    <citation type="submission" date="2017-02" db="EMBL/GenBank/DDBJ databases">
        <authorList>
            <person name="Varghese N."/>
            <person name="Submissions S."/>
        </authorList>
    </citation>
    <scope>NUCLEOTIDE SEQUENCE [LARGE SCALE GENOMIC DNA]</scope>
    <source>
        <strain evidence="1 2">VKM Ac-1787</strain>
    </source>
</reference>
<gene>
    <name evidence="1" type="ORF">SAMN06295973_2738</name>
</gene>
<evidence type="ECO:0000313" key="1">
    <source>
        <dbReference type="EMBL" id="SKC67761.1"/>
    </source>
</evidence>
<organism evidence="1 2">
    <name type="scientific">Plantibacter cousiniae</name>
    <name type="common">nom. nud.</name>
    <dbReference type="NCBI Taxonomy" id="199709"/>
    <lineage>
        <taxon>Bacteria</taxon>
        <taxon>Bacillati</taxon>
        <taxon>Actinomycetota</taxon>
        <taxon>Actinomycetes</taxon>
        <taxon>Micrococcales</taxon>
        <taxon>Microbacteriaceae</taxon>
        <taxon>Plantibacter</taxon>
    </lineage>
</organism>
<evidence type="ECO:0000313" key="2">
    <source>
        <dbReference type="Proteomes" id="UP000190827"/>
    </source>
</evidence>
<accession>A0ABY1LN87</accession>
<evidence type="ECO:0008006" key="3">
    <source>
        <dbReference type="Google" id="ProtNLM"/>
    </source>
</evidence>
<dbReference type="EMBL" id="FUZO01000002">
    <property type="protein sequence ID" value="SKC67761.1"/>
    <property type="molecule type" value="Genomic_DNA"/>
</dbReference>
<sequence>MISTLINMSEKRSFRESVREAGGLYGWVNGRMWKVLGPPPLGPYNEEPLPPAAQSGCPICGHAMSEHIVDRTTGPRTQLHCPKAPAA</sequence>
<proteinExistence type="predicted"/>
<keyword evidence="2" id="KW-1185">Reference proteome</keyword>
<comment type="caution">
    <text evidence="1">The sequence shown here is derived from an EMBL/GenBank/DDBJ whole genome shotgun (WGS) entry which is preliminary data.</text>
</comment>